<dbReference type="Proteomes" id="UP000824123">
    <property type="component" value="Unassembled WGS sequence"/>
</dbReference>
<dbReference type="PANTHER" id="PTHR43818">
    <property type="entry name" value="BCDNA.GH03377"/>
    <property type="match status" value="1"/>
</dbReference>
<dbReference type="GO" id="GO:0016491">
    <property type="term" value="F:oxidoreductase activity"/>
    <property type="evidence" value="ECO:0007669"/>
    <property type="project" value="UniProtKB-KW"/>
</dbReference>
<reference evidence="4" key="2">
    <citation type="journal article" date="2021" name="PeerJ">
        <title>Extensive microbial diversity within the chicken gut microbiome revealed by metagenomics and culture.</title>
        <authorList>
            <person name="Gilroy R."/>
            <person name="Ravi A."/>
            <person name="Getino M."/>
            <person name="Pursley I."/>
            <person name="Horton D.L."/>
            <person name="Alikhan N.F."/>
            <person name="Baker D."/>
            <person name="Gharbi K."/>
            <person name="Hall N."/>
            <person name="Watson M."/>
            <person name="Adriaenssens E.M."/>
            <person name="Foster-Nyarko E."/>
            <person name="Jarju S."/>
            <person name="Secka A."/>
            <person name="Antonio M."/>
            <person name="Oren A."/>
            <person name="Chaudhuri R.R."/>
            <person name="La Ragione R."/>
            <person name="Hildebrand F."/>
            <person name="Pallen M.J."/>
        </authorList>
    </citation>
    <scope>NUCLEOTIDE SEQUENCE</scope>
    <source>
        <strain evidence="4">ChiSxjej2B14-8506</strain>
    </source>
</reference>
<dbReference type="InterPro" id="IPR036291">
    <property type="entry name" value="NAD(P)-bd_dom_sf"/>
</dbReference>
<name>A0A9D1LSC9_9FIRM</name>
<evidence type="ECO:0000256" key="1">
    <source>
        <dbReference type="ARBA" id="ARBA00023002"/>
    </source>
</evidence>
<proteinExistence type="predicted"/>
<protein>
    <submittedName>
        <fullName evidence="4">Gfo/Idh/MocA family oxidoreductase</fullName>
    </submittedName>
</protein>
<evidence type="ECO:0000313" key="4">
    <source>
        <dbReference type="EMBL" id="HIU47131.1"/>
    </source>
</evidence>
<dbReference type="InterPro" id="IPR000683">
    <property type="entry name" value="Gfo/Idh/MocA-like_OxRdtase_N"/>
</dbReference>
<feature type="domain" description="Gfo/Idh/MocA-like oxidoreductase N-terminal" evidence="2">
    <location>
        <begin position="6"/>
        <end position="121"/>
    </location>
</feature>
<dbReference type="Gene3D" id="3.40.50.720">
    <property type="entry name" value="NAD(P)-binding Rossmann-like Domain"/>
    <property type="match status" value="1"/>
</dbReference>
<dbReference type="Gene3D" id="3.30.360.10">
    <property type="entry name" value="Dihydrodipicolinate Reductase, domain 2"/>
    <property type="match status" value="1"/>
</dbReference>
<dbReference type="EMBL" id="DVNK01000049">
    <property type="protein sequence ID" value="HIU47131.1"/>
    <property type="molecule type" value="Genomic_DNA"/>
</dbReference>
<reference evidence="4" key="1">
    <citation type="submission" date="2020-10" db="EMBL/GenBank/DDBJ databases">
        <authorList>
            <person name="Gilroy R."/>
        </authorList>
    </citation>
    <scope>NUCLEOTIDE SEQUENCE</scope>
    <source>
        <strain evidence="4">ChiSxjej2B14-8506</strain>
    </source>
</reference>
<dbReference type="InterPro" id="IPR055170">
    <property type="entry name" value="GFO_IDH_MocA-like_dom"/>
</dbReference>
<dbReference type="InterPro" id="IPR050463">
    <property type="entry name" value="Gfo/Idh/MocA_oxidrdct_glycsds"/>
</dbReference>
<evidence type="ECO:0000259" key="3">
    <source>
        <dbReference type="Pfam" id="PF22725"/>
    </source>
</evidence>
<keyword evidence="1" id="KW-0560">Oxidoreductase</keyword>
<dbReference type="AlphaFoldDB" id="A0A9D1LSC9"/>
<dbReference type="Pfam" id="PF22725">
    <property type="entry name" value="GFO_IDH_MocA_C3"/>
    <property type="match status" value="1"/>
</dbReference>
<comment type="caution">
    <text evidence="4">The sequence shown here is derived from an EMBL/GenBank/DDBJ whole genome shotgun (WGS) entry which is preliminary data.</text>
</comment>
<gene>
    <name evidence="4" type="ORF">IAC59_07715</name>
</gene>
<evidence type="ECO:0000259" key="2">
    <source>
        <dbReference type="Pfam" id="PF01408"/>
    </source>
</evidence>
<dbReference type="SUPFAM" id="SSF51735">
    <property type="entry name" value="NAD(P)-binding Rossmann-fold domains"/>
    <property type="match status" value="1"/>
</dbReference>
<dbReference type="Pfam" id="PF01408">
    <property type="entry name" value="GFO_IDH_MocA"/>
    <property type="match status" value="1"/>
</dbReference>
<feature type="domain" description="GFO/IDH/MocA-like oxidoreductase" evidence="3">
    <location>
        <begin position="132"/>
        <end position="271"/>
    </location>
</feature>
<dbReference type="PANTHER" id="PTHR43818:SF11">
    <property type="entry name" value="BCDNA.GH03377"/>
    <property type="match status" value="1"/>
</dbReference>
<organism evidence="4 5">
    <name type="scientific">Candidatus Fimadaptatus faecigallinarum</name>
    <dbReference type="NCBI Taxonomy" id="2840814"/>
    <lineage>
        <taxon>Bacteria</taxon>
        <taxon>Bacillati</taxon>
        <taxon>Bacillota</taxon>
        <taxon>Clostridia</taxon>
        <taxon>Eubacteriales</taxon>
        <taxon>Candidatus Fimadaptatus</taxon>
    </lineage>
</organism>
<accession>A0A9D1LSC9</accession>
<dbReference type="GO" id="GO:0000166">
    <property type="term" value="F:nucleotide binding"/>
    <property type="evidence" value="ECO:0007669"/>
    <property type="project" value="InterPro"/>
</dbReference>
<evidence type="ECO:0000313" key="5">
    <source>
        <dbReference type="Proteomes" id="UP000824123"/>
    </source>
</evidence>
<dbReference type="SUPFAM" id="SSF55347">
    <property type="entry name" value="Glyceraldehyde-3-phosphate dehydrogenase-like, C-terminal domain"/>
    <property type="match status" value="1"/>
</dbReference>
<sequence>MYKKHKAALIGSGDISHIYLENMVRRFNVLELVGCSDIIEERSRARAEEFGISQLTNEQILSDPEIDIVINTTYPTAHYEVSRAALEAGKHVFSEKMIAVELDEGRELVELARKQGRYLCVAPDTFLGAGLQTVRKLIDAGMIGEVLQVNAMVIRGYLPTMADSSYLTKPMFFKPGGGIPFDMGGYYLHAMLAILGGLKRVSGFARTREPMRPYTNSQNPDFLTNMEYETINHLSAALEFECGAYGTLVCASDAYAEKPRLEFFGTDGSIVYEDPNSYGARVLLSRKGQGYDYVEMPFTHGFATNSRGIGPAELAWSLNAGRVPRTETQLGLHAFEAIHGVWRSCRDGRVYDMTTRCERPAPLPSGYVLAAEEEAALAL</sequence>